<evidence type="ECO:0000313" key="3">
    <source>
        <dbReference type="Proteomes" id="UP000246702"/>
    </source>
</evidence>
<name>A0A317V4F7_9EURO</name>
<reference evidence="2 3" key="1">
    <citation type="submission" date="2016-12" db="EMBL/GenBank/DDBJ databases">
        <title>The genomes of Aspergillus section Nigri reveals drivers in fungal speciation.</title>
        <authorList>
            <consortium name="DOE Joint Genome Institute"/>
            <person name="Vesth T.C."/>
            <person name="Nybo J."/>
            <person name="Theobald S."/>
            <person name="Brandl J."/>
            <person name="Frisvad J.C."/>
            <person name="Nielsen K.F."/>
            <person name="Lyhne E.K."/>
            <person name="Kogle M.E."/>
            <person name="Kuo A."/>
            <person name="Riley R."/>
            <person name="Clum A."/>
            <person name="Nolan M."/>
            <person name="Lipzen A."/>
            <person name="Salamov A."/>
            <person name="Henrissat B."/>
            <person name="Wiebenga A."/>
            <person name="De Vries R.P."/>
            <person name="Grigoriev I.V."/>
            <person name="Mortensen U.H."/>
            <person name="Andersen M.R."/>
            <person name="Baker S.E."/>
        </authorList>
    </citation>
    <scope>NUCLEOTIDE SEQUENCE [LARGE SCALE GENOMIC DNA]</scope>
    <source>
        <strain evidence="2 3">CBS 115572</strain>
    </source>
</reference>
<dbReference type="OrthoDB" id="2279190at2759"/>
<comment type="caution">
    <text evidence="2">The sequence shown here is derived from an EMBL/GenBank/DDBJ whole genome shotgun (WGS) entry which is preliminary data.</text>
</comment>
<evidence type="ECO:0000256" key="1">
    <source>
        <dbReference type="SAM" id="MobiDB-lite"/>
    </source>
</evidence>
<dbReference type="AlphaFoldDB" id="A0A317V4F7"/>
<protein>
    <submittedName>
        <fullName evidence="2">Uncharacterized protein</fullName>
    </submittedName>
</protein>
<proteinExistence type="predicted"/>
<feature type="compositionally biased region" description="Polar residues" evidence="1">
    <location>
        <begin position="112"/>
        <end position="125"/>
    </location>
</feature>
<sequence length="196" mass="21456">MGDKSPEDITSEPPETPSIPTESLPSPATKPPKLCKRRKSRKHSNASIGTVDPPQEGQEEQKETPPEQTAPPAEETQPSEESPPKPPAEPEPTPQNDNKNTPQEKPQDPKPNMSTETTDDVTSLTKDVGEKAAPAKETIREITTGGMDMKIDDEDLNWKSSDKEGSLQIRIRLNLRAKVQLNLDARVKGEVVIGLL</sequence>
<dbReference type="Proteomes" id="UP000246702">
    <property type="component" value="Unassembled WGS sequence"/>
</dbReference>
<organism evidence="2 3">
    <name type="scientific">Aspergillus sclerotioniger CBS 115572</name>
    <dbReference type="NCBI Taxonomy" id="1450535"/>
    <lineage>
        <taxon>Eukaryota</taxon>
        <taxon>Fungi</taxon>
        <taxon>Dikarya</taxon>
        <taxon>Ascomycota</taxon>
        <taxon>Pezizomycotina</taxon>
        <taxon>Eurotiomycetes</taxon>
        <taxon>Eurotiomycetidae</taxon>
        <taxon>Eurotiales</taxon>
        <taxon>Aspergillaceae</taxon>
        <taxon>Aspergillus</taxon>
        <taxon>Aspergillus subgen. Circumdati</taxon>
    </lineage>
</organism>
<evidence type="ECO:0000313" key="2">
    <source>
        <dbReference type="EMBL" id="PWY68529.1"/>
    </source>
</evidence>
<feature type="compositionally biased region" description="Basic and acidic residues" evidence="1">
    <location>
        <begin position="127"/>
        <end position="137"/>
    </location>
</feature>
<accession>A0A317V4F7</accession>
<dbReference type="GeneID" id="37117405"/>
<keyword evidence="3" id="KW-1185">Reference proteome</keyword>
<dbReference type="EMBL" id="MSFK01000044">
    <property type="protein sequence ID" value="PWY68529.1"/>
    <property type="molecule type" value="Genomic_DNA"/>
</dbReference>
<feature type="compositionally biased region" description="Low complexity" evidence="1">
    <location>
        <begin position="18"/>
        <end position="27"/>
    </location>
</feature>
<feature type="region of interest" description="Disordered" evidence="1">
    <location>
        <begin position="1"/>
        <end position="137"/>
    </location>
</feature>
<feature type="compositionally biased region" description="Pro residues" evidence="1">
    <location>
        <begin position="84"/>
        <end position="93"/>
    </location>
</feature>
<feature type="compositionally biased region" description="Basic residues" evidence="1">
    <location>
        <begin position="33"/>
        <end position="44"/>
    </location>
</feature>
<feature type="compositionally biased region" description="Low complexity" evidence="1">
    <location>
        <begin position="66"/>
        <end position="80"/>
    </location>
</feature>
<dbReference type="RefSeq" id="XP_025462192.1">
    <property type="nucleotide sequence ID" value="XM_025615262.1"/>
</dbReference>
<gene>
    <name evidence="2" type="ORF">BO94DRAFT_579315</name>
</gene>